<dbReference type="AlphaFoldDB" id="A0A6G0TSS4"/>
<sequence>MIFGKNFYNSAKPHVCPSSNIKYQEFKTNFIIKATTREKGHFVNIKKEAFKIIASHSNKKKTEINTLNVATYFQVSTSRETIEDYFQNELSIINNCFLIWMLINDCLNPLKNLPVTLKQTYRFSQKLCTQLQLFCLHFALYSRNIFYRVKCKQRQSYSSTKMYRTDIYFPYFKGWESLNGGEKADLCFNDLNTQKFKFFIIIIEKIDFVENNGFE</sequence>
<evidence type="ECO:0000313" key="2">
    <source>
        <dbReference type="Proteomes" id="UP000475862"/>
    </source>
</evidence>
<name>A0A6G0TSS4_APHGL</name>
<keyword evidence="2" id="KW-1185">Reference proteome</keyword>
<protein>
    <submittedName>
        <fullName evidence="1">Uncharacterized protein</fullName>
    </submittedName>
</protein>
<proteinExistence type="predicted"/>
<comment type="caution">
    <text evidence="1">The sequence shown here is derived from an EMBL/GenBank/DDBJ whole genome shotgun (WGS) entry which is preliminary data.</text>
</comment>
<gene>
    <name evidence="1" type="ORF">AGLY_006224</name>
</gene>
<organism evidence="1 2">
    <name type="scientific">Aphis glycines</name>
    <name type="common">Soybean aphid</name>
    <dbReference type="NCBI Taxonomy" id="307491"/>
    <lineage>
        <taxon>Eukaryota</taxon>
        <taxon>Metazoa</taxon>
        <taxon>Ecdysozoa</taxon>
        <taxon>Arthropoda</taxon>
        <taxon>Hexapoda</taxon>
        <taxon>Insecta</taxon>
        <taxon>Pterygota</taxon>
        <taxon>Neoptera</taxon>
        <taxon>Paraneoptera</taxon>
        <taxon>Hemiptera</taxon>
        <taxon>Sternorrhyncha</taxon>
        <taxon>Aphidomorpha</taxon>
        <taxon>Aphidoidea</taxon>
        <taxon>Aphididae</taxon>
        <taxon>Aphidini</taxon>
        <taxon>Aphis</taxon>
        <taxon>Aphis</taxon>
    </lineage>
</organism>
<reference evidence="1 2" key="1">
    <citation type="submission" date="2019-08" db="EMBL/GenBank/DDBJ databases">
        <title>The genome of the soybean aphid Biotype 1, its phylome, world population structure and adaptation to the North American continent.</title>
        <authorList>
            <person name="Giordano R."/>
            <person name="Donthu R.K."/>
            <person name="Hernandez A.G."/>
            <person name="Wright C.L."/>
            <person name="Zimin A.V."/>
        </authorList>
    </citation>
    <scope>NUCLEOTIDE SEQUENCE [LARGE SCALE GENOMIC DNA]</scope>
    <source>
        <tissue evidence="1">Whole aphids</tissue>
    </source>
</reference>
<dbReference type="EMBL" id="VYZN01000018">
    <property type="protein sequence ID" value="KAE9537201.1"/>
    <property type="molecule type" value="Genomic_DNA"/>
</dbReference>
<accession>A0A6G0TSS4</accession>
<dbReference type="Proteomes" id="UP000475862">
    <property type="component" value="Unassembled WGS sequence"/>
</dbReference>
<evidence type="ECO:0000313" key="1">
    <source>
        <dbReference type="EMBL" id="KAE9537201.1"/>
    </source>
</evidence>